<dbReference type="EMBL" id="LSDT01000050">
    <property type="protein sequence ID" value="KXB90197.1"/>
    <property type="molecule type" value="Genomic_DNA"/>
</dbReference>
<evidence type="ECO:0000313" key="2">
    <source>
        <dbReference type="EMBL" id="KXB90197.1"/>
    </source>
</evidence>
<protein>
    <submittedName>
        <fullName evidence="2">Uncharacterized protein</fullName>
    </submittedName>
</protein>
<dbReference type="RefSeq" id="WP_156439322.1">
    <property type="nucleotide sequence ID" value="NZ_KQ960955.1"/>
</dbReference>
<gene>
    <name evidence="2" type="ORF">HMPREF3182_01511</name>
</gene>
<name>A0A134CDN4_9FIRM</name>
<dbReference type="Proteomes" id="UP000070160">
    <property type="component" value="Unassembled WGS sequence"/>
</dbReference>
<dbReference type="AlphaFoldDB" id="A0A134CDN4"/>
<accession>A0A134CDN4</accession>
<sequence length="186" mass="21115">MKKRDKKMAVHVRSARIWLEKAERAFATDAGIKGELNLMLAEAEMKNMRKQNQYYSSIKRVLIGFSCLCVVVVIIYNGMFFLNEKNNLSTSSVQKTTSVSASITSHELKGETKKKTTQTEPIVFSDVKTHRETKHQPSSIPIRTAEVQPVVASKQDKEEKILSERQMQETVQAARVSLQRAEIQSE</sequence>
<keyword evidence="1" id="KW-0472">Membrane</keyword>
<comment type="caution">
    <text evidence="2">The sequence shown here is derived from an EMBL/GenBank/DDBJ whole genome shotgun (WGS) entry which is preliminary data.</text>
</comment>
<feature type="transmembrane region" description="Helical" evidence="1">
    <location>
        <begin position="61"/>
        <end position="82"/>
    </location>
</feature>
<reference evidence="3" key="1">
    <citation type="submission" date="2016-01" db="EMBL/GenBank/DDBJ databases">
        <authorList>
            <person name="Mitreva M."/>
            <person name="Pepin K.H."/>
            <person name="Mihindukulasuriya K.A."/>
            <person name="Fulton R."/>
            <person name="Fronick C."/>
            <person name="O'Laughlin M."/>
            <person name="Miner T."/>
            <person name="Herter B."/>
            <person name="Rosa B.A."/>
            <person name="Cordes M."/>
            <person name="Tomlinson C."/>
            <person name="Wollam A."/>
            <person name="Palsikar V.B."/>
            <person name="Mardis E.R."/>
            <person name="Wilson R.K."/>
        </authorList>
    </citation>
    <scope>NUCLEOTIDE SEQUENCE [LARGE SCALE GENOMIC DNA]</scope>
    <source>
        <strain evidence="3">KA00182</strain>
    </source>
</reference>
<dbReference type="STRING" id="1588748.HMPREF3182_01511"/>
<evidence type="ECO:0000256" key="1">
    <source>
        <dbReference type="SAM" id="Phobius"/>
    </source>
</evidence>
<keyword evidence="1" id="KW-0812">Transmembrane</keyword>
<evidence type="ECO:0000313" key="3">
    <source>
        <dbReference type="Proteomes" id="UP000070160"/>
    </source>
</evidence>
<proteinExistence type="predicted"/>
<dbReference type="PATRIC" id="fig|1588748.3.peg.1463"/>
<organism evidence="2 3">
    <name type="scientific">Megasphaera hutchinsoni</name>
    <dbReference type="NCBI Taxonomy" id="1588748"/>
    <lineage>
        <taxon>Bacteria</taxon>
        <taxon>Bacillati</taxon>
        <taxon>Bacillota</taxon>
        <taxon>Negativicutes</taxon>
        <taxon>Veillonellales</taxon>
        <taxon>Veillonellaceae</taxon>
        <taxon>Megasphaera</taxon>
    </lineage>
</organism>
<keyword evidence="3" id="KW-1185">Reference proteome</keyword>
<keyword evidence="1" id="KW-1133">Transmembrane helix</keyword>